<sequence>MTASTSTGPNHADQQAARHALALMDLTSLNDSDTDATIEALCQQLKTPYGNPAAVCVYPQFIVTAQRALTAHKLNELVKIATVTNFPNGGEDIMAAARETRDAVASGAHEVDVVFPYRALIAGDEETGLELVEMCKAACAGQALLKVIIETGELKEPALIKRASELAIEGGADFIKTSTGKVATNATLEAAEIMLNAIKASGKDVGFKAAGGVRTTQEAAEYLALASKIMGSAWVTPAHFRFGASSLLANLLNTLGGVESAALQGGY</sequence>
<dbReference type="PANTHER" id="PTHR10889">
    <property type="entry name" value="DEOXYRIBOSE-PHOSPHATE ALDOLASE"/>
    <property type="match status" value="1"/>
</dbReference>
<dbReference type="GO" id="GO:0004139">
    <property type="term" value="F:deoxyribose-phosphate aldolase activity"/>
    <property type="evidence" value="ECO:0007669"/>
    <property type="project" value="UniProtKB-EC"/>
</dbReference>
<dbReference type="Pfam" id="PF01791">
    <property type="entry name" value="DeoC"/>
    <property type="match status" value="1"/>
</dbReference>
<dbReference type="InterPro" id="IPR002915">
    <property type="entry name" value="DeoC/FbaB/LacD_aldolase"/>
</dbReference>
<dbReference type="EMBL" id="RRZB01000017">
    <property type="protein sequence ID" value="MBE0463510.1"/>
    <property type="molecule type" value="Genomic_DNA"/>
</dbReference>
<evidence type="ECO:0000256" key="5">
    <source>
        <dbReference type="ARBA" id="ARBA00023270"/>
    </source>
</evidence>
<name>A0ABR9FXY6_9GAMM</name>
<dbReference type="InterPro" id="IPR013785">
    <property type="entry name" value="Aldolase_TIM"/>
</dbReference>
<dbReference type="InterPro" id="IPR011343">
    <property type="entry name" value="DeoC"/>
</dbReference>
<dbReference type="SMART" id="SM01133">
    <property type="entry name" value="DeoC"/>
    <property type="match status" value="1"/>
</dbReference>
<comment type="catalytic activity">
    <reaction evidence="6">
        <text>2-deoxy-D-ribose 5-phosphate = D-glyceraldehyde 3-phosphate + acetaldehyde</text>
        <dbReference type="Rhea" id="RHEA:12821"/>
        <dbReference type="ChEBI" id="CHEBI:15343"/>
        <dbReference type="ChEBI" id="CHEBI:59776"/>
        <dbReference type="ChEBI" id="CHEBI:62877"/>
        <dbReference type="EC" id="4.1.2.4"/>
    </reaction>
</comment>
<dbReference type="EC" id="4.1.2.4" evidence="3 7"/>
<dbReference type="SUPFAM" id="SSF51569">
    <property type="entry name" value="Aldolase"/>
    <property type="match status" value="1"/>
</dbReference>
<dbReference type="PANTHER" id="PTHR10889:SF3">
    <property type="entry name" value="DEOXYRIBOSE-PHOSPHATE ALDOLASE"/>
    <property type="match status" value="1"/>
</dbReference>
<dbReference type="Gene3D" id="3.20.20.70">
    <property type="entry name" value="Aldolase class I"/>
    <property type="match status" value="1"/>
</dbReference>
<evidence type="ECO:0000256" key="4">
    <source>
        <dbReference type="ARBA" id="ARBA00023239"/>
    </source>
</evidence>
<keyword evidence="5" id="KW-0704">Schiff base</keyword>
<accession>A0ABR9FXY6</accession>
<keyword evidence="9" id="KW-1185">Reference proteome</keyword>
<evidence type="ECO:0000256" key="2">
    <source>
        <dbReference type="ARBA" id="ARBA00009473"/>
    </source>
</evidence>
<proteinExistence type="inferred from homology"/>
<comment type="caution">
    <text evidence="8">The sequence shown here is derived from an EMBL/GenBank/DDBJ whole genome shotgun (WGS) entry which is preliminary data.</text>
</comment>
<comment type="similarity">
    <text evidence="2">Belongs to the DeoC/FbaB aldolase family. DeoC type 2 subfamily.</text>
</comment>
<keyword evidence="4 8" id="KW-0456">Lyase</keyword>
<dbReference type="PIRSF" id="PIRSF001357">
    <property type="entry name" value="DeoC"/>
    <property type="match status" value="1"/>
</dbReference>
<dbReference type="NCBIfam" id="TIGR00126">
    <property type="entry name" value="deoC"/>
    <property type="match status" value="1"/>
</dbReference>
<dbReference type="CDD" id="cd00959">
    <property type="entry name" value="DeoC"/>
    <property type="match status" value="1"/>
</dbReference>
<evidence type="ECO:0000256" key="7">
    <source>
        <dbReference type="NCBIfam" id="TIGR00126"/>
    </source>
</evidence>
<evidence type="ECO:0000313" key="9">
    <source>
        <dbReference type="Proteomes" id="UP001645038"/>
    </source>
</evidence>
<dbReference type="Proteomes" id="UP001645038">
    <property type="component" value="Unassembled WGS sequence"/>
</dbReference>
<evidence type="ECO:0000256" key="1">
    <source>
        <dbReference type="ARBA" id="ARBA00004816"/>
    </source>
</evidence>
<dbReference type="RefSeq" id="WP_192538032.1">
    <property type="nucleotide sequence ID" value="NZ_JABUZA010000018.1"/>
</dbReference>
<comment type="pathway">
    <text evidence="1">Carbohydrate degradation; 2-deoxy-D-ribose 1-phosphate degradation; D-glyceraldehyde 3-phosphate and acetaldehyde from 2-deoxy-alpha-D-ribose 1-phosphate: step 2/2.</text>
</comment>
<evidence type="ECO:0000256" key="6">
    <source>
        <dbReference type="ARBA" id="ARBA00048791"/>
    </source>
</evidence>
<protein>
    <recommendedName>
        <fullName evidence="3 7">Deoxyribose-phosphate aldolase</fullName>
        <ecNumber evidence="3 7">4.1.2.4</ecNumber>
    </recommendedName>
</protein>
<evidence type="ECO:0000256" key="3">
    <source>
        <dbReference type="ARBA" id="ARBA00012515"/>
    </source>
</evidence>
<organism evidence="8 9">
    <name type="scientific">Halomonas colorata</name>
    <dbReference type="NCBI Taxonomy" id="2742615"/>
    <lineage>
        <taxon>Bacteria</taxon>
        <taxon>Pseudomonadati</taxon>
        <taxon>Pseudomonadota</taxon>
        <taxon>Gammaproteobacteria</taxon>
        <taxon>Oceanospirillales</taxon>
        <taxon>Halomonadaceae</taxon>
        <taxon>Halomonas</taxon>
    </lineage>
</organism>
<evidence type="ECO:0000313" key="8">
    <source>
        <dbReference type="EMBL" id="MBE0463510.1"/>
    </source>
</evidence>
<gene>
    <name evidence="8" type="primary">deoC</name>
    <name evidence="8" type="ORF">EI547_08575</name>
</gene>
<reference evidence="8 9" key="1">
    <citation type="submission" date="2020-07" db="EMBL/GenBank/DDBJ databases">
        <title>Halophilic bacteria isolated from french cheeses.</title>
        <authorList>
            <person name="Kothe C.I."/>
            <person name="Farah-Kraiem B."/>
            <person name="Renault P."/>
            <person name="Dridi B."/>
        </authorList>
    </citation>
    <scope>NUCLEOTIDE SEQUENCE [LARGE SCALE GENOMIC DNA]</scope>
    <source>
        <strain evidence="8 9">FME20</strain>
    </source>
</reference>